<dbReference type="SUPFAM" id="SSF52016">
    <property type="entry name" value="LeuD/IlvD-like"/>
    <property type="match status" value="1"/>
</dbReference>
<feature type="domain" description="Phosphomevalonate dehydratase small subunit-like" evidence="3">
    <location>
        <begin position="21"/>
        <end position="96"/>
    </location>
</feature>
<gene>
    <name evidence="5" type="ORF">SAMN04489759_10647</name>
</gene>
<proteinExistence type="predicted"/>
<evidence type="ECO:0000313" key="5">
    <source>
        <dbReference type="EMBL" id="SDG28791.1"/>
    </source>
</evidence>
<dbReference type="Gene3D" id="3.50.30.10">
    <property type="entry name" value="Phosphohistidine domain"/>
    <property type="match status" value="1"/>
</dbReference>
<dbReference type="OrthoDB" id="1550274at2"/>
<dbReference type="Proteomes" id="UP000199399">
    <property type="component" value="Unassembled WGS sequence"/>
</dbReference>
<dbReference type="STRING" id="218672.SAMN04489759_10647"/>
<evidence type="ECO:0000259" key="3">
    <source>
        <dbReference type="Pfam" id="PF01989"/>
    </source>
</evidence>
<dbReference type="PANTHER" id="PTHR36577:SF3">
    <property type="entry name" value="DUF521 DOMAIN PROTEIN (AFU_ORTHOLOGUE AFUA_6G00490)"/>
    <property type="match status" value="1"/>
</dbReference>
<evidence type="ECO:0000259" key="4">
    <source>
        <dbReference type="Pfam" id="PF04412"/>
    </source>
</evidence>
<feature type="domain" description="Phosphomevalonate dehydratase large subunit-like" evidence="4">
    <location>
        <begin position="147"/>
        <end position="542"/>
    </location>
</feature>
<dbReference type="PIRSF" id="PIRSF036630">
    <property type="entry name" value="UCP036630"/>
    <property type="match status" value="1"/>
</dbReference>
<name>A0A1G7T0P0_9RHOB</name>
<keyword evidence="1" id="KW-0408">Iron</keyword>
<dbReference type="GO" id="GO:0016829">
    <property type="term" value="F:lyase activity"/>
    <property type="evidence" value="ECO:0007669"/>
    <property type="project" value="UniProtKB-KW"/>
</dbReference>
<keyword evidence="6" id="KW-1185">Reference proteome</keyword>
<evidence type="ECO:0000256" key="2">
    <source>
        <dbReference type="ARBA" id="ARBA00023239"/>
    </source>
</evidence>
<organism evidence="5 6">
    <name type="scientific">Sulfitobacter delicatus</name>
    <dbReference type="NCBI Taxonomy" id="218672"/>
    <lineage>
        <taxon>Bacteria</taxon>
        <taxon>Pseudomonadati</taxon>
        <taxon>Pseudomonadota</taxon>
        <taxon>Alphaproteobacteria</taxon>
        <taxon>Rhodobacterales</taxon>
        <taxon>Roseobacteraceae</taxon>
        <taxon>Sulfitobacter</taxon>
    </lineage>
</organism>
<protein>
    <submittedName>
        <fullName evidence="5">Predicted aconitase subunit 1</fullName>
    </submittedName>
</protein>
<dbReference type="InterPro" id="IPR002840">
    <property type="entry name" value="PMDh-S-like_dom"/>
</dbReference>
<dbReference type="EMBL" id="FNBP01000006">
    <property type="protein sequence ID" value="SDG28791.1"/>
    <property type="molecule type" value="Genomic_DNA"/>
</dbReference>
<accession>A0A1G7T0P0</accession>
<dbReference type="Pfam" id="PF01989">
    <property type="entry name" value="AcnX_swivel_put"/>
    <property type="match status" value="1"/>
</dbReference>
<dbReference type="CDD" id="cd01355">
    <property type="entry name" value="AcnX"/>
    <property type="match status" value="1"/>
</dbReference>
<dbReference type="RefSeq" id="WP_093742476.1">
    <property type="nucleotide sequence ID" value="NZ_FNBP01000006.1"/>
</dbReference>
<reference evidence="6" key="1">
    <citation type="submission" date="2016-10" db="EMBL/GenBank/DDBJ databases">
        <authorList>
            <person name="Varghese N."/>
            <person name="Submissions S."/>
        </authorList>
    </citation>
    <scope>NUCLEOTIDE SEQUENCE [LARGE SCALE GENOMIC DNA]</scope>
    <source>
        <strain evidence="6">DSM 16477</strain>
    </source>
</reference>
<evidence type="ECO:0000256" key="1">
    <source>
        <dbReference type="ARBA" id="ARBA00023004"/>
    </source>
</evidence>
<dbReference type="Pfam" id="PF04412">
    <property type="entry name" value="AcnX"/>
    <property type="match status" value="1"/>
</dbReference>
<sequence>MAQIIVPAVAEGAVLASAEGLSFWGGVDPATGMVIDAHHPLCGQSLAGKVVLMPTSRGSCTGSGVLLEMALNGHAPAALVFREAEDVLTLGALIAGKMFDKPLPVMRLGAEDFDRLAKTRRAQISPDMLRADGWALPLTGQSARSLMLSAQDQAMLDGAEGPAVQLAMEIICTMAGGQGAAQLIDVTRVHIDGCIYASPANLLFAQTMADMGSQVRVPTTMNAISVDHGNWRTQGVPPDFGLPASRLADAYVTMGAQPSFTCAPYQLPAPPEHGEIIAWSESNAVIYANSVLGARTVKHPDFFDLCIALTGRAPLSGVYLDSQRAPRRVIEVELPAQYDEAIWPMLGWLAGQAAPDRIPLLRGLETSAPNEDDLKGLCAAFGTTSAAPMLHVAGITPEADLPTSAQADTVQITLDDLRQVWRRFNAGPAKVDLIAFGSPHFSQAECQALDAALAGRRCHSDTAVIVTLGHDTLKAAREDGTAARLEAAGVQVVPDICWCSISEPVFPPSAEVLMTNSGKYAHYAPGLSGRAVRFGSIADCVEAAVTGYAPDALPKWLAEA</sequence>
<dbReference type="CDD" id="cd01356">
    <property type="entry name" value="AcnX_swivel"/>
    <property type="match status" value="1"/>
</dbReference>
<dbReference type="InterPro" id="IPR012047">
    <property type="entry name" value="AcnX"/>
</dbReference>
<keyword evidence="2" id="KW-0456">Lyase</keyword>
<dbReference type="PANTHER" id="PTHR36577">
    <property type="entry name" value="DUF521 DOMAIN PROTEIN (AFU_ORTHOLOGUE AFUA_6G00490)"/>
    <property type="match status" value="1"/>
</dbReference>
<dbReference type="InterPro" id="IPR007506">
    <property type="entry name" value="PMDh-L-like_dom"/>
</dbReference>
<evidence type="ECO:0000313" key="6">
    <source>
        <dbReference type="Proteomes" id="UP000199399"/>
    </source>
</evidence>
<dbReference type="AlphaFoldDB" id="A0A1G7T0P0"/>